<evidence type="ECO:0000313" key="3">
    <source>
        <dbReference type="EMBL" id="QII81893.1"/>
    </source>
</evidence>
<organism evidence="3 4">
    <name type="scientific">Jeotgalibaca arthritidis</name>
    <dbReference type="NCBI Taxonomy" id="1868794"/>
    <lineage>
        <taxon>Bacteria</taxon>
        <taxon>Bacillati</taxon>
        <taxon>Bacillota</taxon>
        <taxon>Bacilli</taxon>
        <taxon>Lactobacillales</taxon>
        <taxon>Carnobacteriaceae</taxon>
        <taxon>Jeotgalibaca</taxon>
    </lineage>
</organism>
<dbReference type="PANTHER" id="PTHR11603:SF147">
    <property type="entry name" value="MEMBRANE PROTEIN"/>
    <property type="match status" value="1"/>
</dbReference>
<keyword evidence="1" id="KW-0812">Transmembrane</keyword>
<proteinExistence type="predicted"/>
<dbReference type="KEGG" id="jar:G7057_05005"/>
<feature type="domain" description="PIN" evidence="2">
    <location>
        <begin position="162"/>
        <end position="269"/>
    </location>
</feature>
<feature type="transmembrane region" description="Helical" evidence="1">
    <location>
        <begin position="5"/>
        <end position="25"/>
    </location>
</feature>
<gene>
    <name evidence="3" type="ORF">G7057_05005</name>
</gene>
<reference evidence="3 4" key="1">
    <citation type="journal article" date="2017" name="Int. J. Syst. Evol. Microbiol.">
        <title>Jeotgalibaca porci sp. nov. and Jeotgalibaca arthritidis sp. nov., isolated from pigs, and emended description of the genus Jeotgalibaca.</title>
        <authorList>
            <person name="Zamora L."/>
            <person name="Perez-Sancho M."/>
            <person name="Dominguez L."/>
            <person name="Fernandez-Garayzabal J.F."/>
            <person name="Vela A.I."/>
        </authorList>
    </citation>
    <scope>NUCLEOTIDE SEQUENCE [LARGE SCALE GENOMIC DNA]</scope>
    <source>
        <strain evidence="3 4">CECT 9157</strain>
    </source>
</reference>
<sequence>MKKKIISIIFLIVGGSIGLSIMPYLWELATIEKIFLNNQFVNFGIGALIFFLLSLLMTNAILDLFKKIENYFSKQSASFLLFGALGIIIGLILAWLVSIPLAAFNISFISNVLPSILSIVFAYLGFYVGTTRIEDFRKLFVPKKRPDEGVLLERKADSDFRKYKILDTSVIIDGRIYEIAKTGFLEGILVIPNFVLRELQYIADSSDSLKRVRGRRGLDILNSLQKEEVMPVESYDGEFEEIAEVDSKLIRLAKLIDGVIVTNDYNLNKVSEFQNVPVLNINELANAVKPVVIPGENMTVTIVKAGTERHQGVAYLDDGTMIVVEDGQHYMNKTISVVVTSALQTAAGRMIFAKPAHSQKGLK</sequence>
<feature type="transmembrane region" description="Helical" evidence="1">
    <location>
        <begin position="77"/>
        <end position="97"/>
    </location>
</feature>
<dbReference type="Proteomes" id="UP000501451">
    <property type="component" value="Chromosome"/>
</dbReference>
<dbReference type="InterPro" id="IPR029060">
    <property type="entry name" value="PIN-like_dom_sf"/>
</dbReference>
<dbReference type="InterPro" id="IPR052041">
    <property type="entry name" value="Nucleic_acid_metab_PIN/TRAM"/>
</dbReference>
<keyword evidence="1" id="KW-1133">Transmembrane helix</keyword>
<dbReference type="AlphaFoldDB" id="A0A6G7K9F4"/>
<evidence type="ECO:0000313" key="4">
    <source>
        <dbReference type="Proteomes" id="UP000501451"/>
    </source>
</evidence>
<dbReference type="InterPro" id="IPR002716">
    <property type="entry name" value="PIN_dom"/>
</dbReference>
<dbReference type="Pfam" id="PF01850">
    <property type="entry name" value="PIN"/>
    <property type="match status" value="1"/>
</dbReference>
<keyword evidence="4" id="KW-1185">Reference proteome</keyword>
<dbReference type="CDD" id="cd09877">
    <property type="entry name" value="PIN_YacL-like"/>
    <property type="match status" value="1"/>
</dbReference>
<evidence type="ECO:0000259" key="2">
    <source>
        <dbReference type="SMART" id="SM00670"/>
    </source>
</evidence>
<dbReference type="RefSeq" id="WP_166161797.1">
    <property type="nucleotide sequence ID" value="NZ_CP049740.1"/>
</dbReference>
<keyword evidence="1" id="KW-0472">Membrane</keyword>
<dbReference type="Gene3D" id="3.40.50.1010">
    <property type="entry name" value="5'-nuclease"/>
    <property type="match status" value="1"/>
</dbReference>
<accession>A0A6G7K9F4</accession>
<dbReference type="EMBL" id="CP049740">
    <property type="protein sequence ID" value="QII81893.1"/>
    <property type="molecule type" value="Genomic_DNA"/>
</dbReference>
<protein>
    <submittedName>
        <fullName evidence="3">PIN/TRAM domain-containing protein</fullName>
    </submittedName>
</protein>
<dbReference type="SUPFAM" id="SSF88723">
    <property type="entry name" value="PIN domain-like"/>
    <property type="match status" value="1"/>
</dbReference>
<dbReference type="SMART" id="SM00670">
    <property type="entry name" value="PINc"/>
    <property type="match status" value="1"/>
</dbReference>
<feature type="transmembrane region" description="Helical" evidence="1">
    <location>
        <begin position="103"/>
        <end position="128"/>
    </location>
</feature>
<dbReference type="PANTHER" id="PTHR11603">
    <property type="entry name" value="AAA FAMILY ATPASE"/>
    <property type="match status" value="1"/>
</dbReference>
<evidence type="ECO:0000256" key="1">
    <source>
        <dbReference type="SAM" id="Phobius"/>
    </source>
</evidence>
<feature type="transmembrane region" description="Helical" evidence="1">
    <location>
        <begin position="45"/>
        <end position="65"/>
    </location>
</feature>
<name>A0A6G7K9F4_9LACT</name>